<sequence>MLLPGLRVFSQPSDREALFRGLTTKKISLLFGSSTVSRSSYSSQRILRILSYDGPCNERAPDFNSKAFKLIVFQRPAAALGTEVPFLALFTATGVQDYLADGAKPSFYAPLVAPLFPHKRHGACLYVLSSFDPIDLVPPYGMRMAHCQPVTKYGTQTKVRAGRLARPDGSFNFGSTDGTSVKRQVGLALSALLSFSSDVRRRLEREDLGKTHSALIPKG</sequence>
<gene>
    <name evidence="1" type="ORF">GYMLUDRAFT_244390</name>
</gene>
<keyword evidence="2" id="KW-1185">Reference proteome</keyword>
<accession>A0A0D0CNP4</accession>
<evidence type="ECO:0000313" key="1">
    <source>
        <dbReference type="EMBL" id="KIK60387.1"/>
    </source>
</evidence>
<reference evidence="1 2" key="1">
    <citation type="submission" date="2014-04" db="EMBL/GenBank/DDBJ databases">
        <title>Evolutionary Origins and Diversification of the Mycorrhizal Mutualists.</title>
        <authorList>
            <consortium name="DOE Joint Genome Institute"/>
            <consortium name="Mycorrhizal Genomics Consortium"/>
            <person name="Kohler A."/>
            <person name="Kuo A."/>
            <person name="Nagy L.G."/>
            <person name="Floudas D."/>
            <person name="Copeland A."/>
            <person name="Barry K.W."/>
            <person name="Cichocki N."/>
            <person name="Veneault-Fourrey C."/>
            <person name="LaButti K."/>
            <person name="Lindquist E.A."/>
            <person name="Lipzen A."/>
            <person name="Lundell T."/>
            <person name="Morin E."/>
            <person name="Murat C."/>
            <person name="Riley R."/>
            <person name="Ohm R."/>
            <person name="Sun H."/>
            <person name="Tunlid A."/>
            <person name="Henrissat B."/>
            <person name="Grigoriev I.V."/>
            <person name="Hibbett D.S."/>
            <person name="Martin F."/>
        </authorList>
    </citation>
    <scope>NUCLEOTIDE SEQUENCE [LARGE SCALE GENOMIC DNA]</scope>
    <source>
        <strain evidence="1 2">FD-317 M1</strain>
    </source>
</reference>
<dbReference type="Proteomes" id="UP000053593">
    <property type="component" value="Unassembled WGS sequence"/>
</dbReference>
<organism evidence="1 2">
    <name type="scientific">Collybiopsis luxurians FD-317 M1</name>
    <dbReference type="NCBI Taxonomy" id="944289"/>
    <lineage>
        <taxon>Eukaryota</taxon>
        <taxon>Fungi</taxon>
        <taxon>Dikarya</taxon>
        <taxon>Basidiomycota</taxon>
        <taxon>Agaricomycotina</taxon>
        <taxon>Agaricomycetes</taxon>
        <taxon>Agaricomycetidae</taxon>
        <taxon>Agaricales</taxon>
        <taxon>Marasmiineae</taxon>
        <taxon>Omphalotaceae</taxon>
        <taxon>Collybiopsis</taxon>
        <taxon>Collybiopsis luxurians</taxon>
    </lineage>
</organism>
<name>A0A0D0CNP4_9AGAR</name>
<dbReference type="EMBL" id="KN834775">
    <property type="protein sequence ID" value="KIK60387.1"/>
    <property type="molecule type" value="Genomic_DNA"/>
</dbReference>
<dbReference type="HOGENOM" id="CLU_1261643_0_0_1"/>
<dbReference type="AlphaFoldDB" id="A0A0D0CNP4"/>
<proteinExistence type="predicted"/>
<evidence type="ECO:0000313" key="2">
    <source>
        <dbReference type="Proteomes" id="UP000053593"/>
    </source>
</evidence>
<protein>
    <submittedName>
        <fullName evidence="1">Unplaced genomic scaffold GYMLUscaffold_27, whole genome shotgun sequence</fullName>
    </submittedName>
</protein>